<accession>A0A1G5Q7E9</accession>
<dbReference type="RefSeq" id="WP_139163171.1">
    <property type="nucleotide sequence ID" value="NZ_FMWG01000003.1"/>
</dbReference>
<sequence length="139" mass="14976">MAISSLSLAEETSGFFLGAASSENPTGLGFWSTLPRERLPRTNFNSTVENQSSQQNTDDIFDDLQLRAGYDFGTALGFLSLQQGEMGEKKTPEIGIGLIFPLGNNLQISGQVSRTGLLEDGQSRRDGDSAFSVGATFQF</sequence>
<keyword evidence="2" id="KW-1185">Reference proteome</keyword>
<evidence type="ECO:0000313" key="2">
    <source>
        <dbReference type="Proteomes" id="UP000198767"/>
    </source>
</evidence>
<name>A0A1G5Q7E9_9RHOB</name>
<proteinExistence type="predicted"/>
<dbReference type="AlphaFoldDB" id="A0A1G5Q7E9"/>
<dbReference type="Proteomes" id="UP000198767">
    <property type="component" value="Unassembled WGS sequence"/>
</dbReference>
<dbReference type="EMBL" id="FMWG01000003">
    <property type="protein sequence ID" value="SCZ57572.1"/>
    <property type="molecule type" value="Genomic_DNA"/>
</dbReference>
<gene>
    <name evidence="1" type="ORF">SAMN04488118_103101</name>
</gene>
<protein>
    <submittedName>
        <fullName evidence="1">Uncharacterized protein</fullName>
    </submittedName>
</protein>
<reference evidence="1 2" key="1">
    <citation type="submission" date="2016-10" db="EMBL/GenBank/DDBJ databases">
        <authorList>
            <person name="de Groot N.N."/>
        </authorList>
    </citation>
    <scope>NUCLEOTIDE SEQUENCE [LARGE SCALE GENOMIC DNA]</scope>
    <source>
        <strain evidence="1 2">U95</strain>
    </source>
</reference>
<dbReference type="OrthoDB" id="268975at2"/>
<organism evidence="1 2">
    <name type="scientific">Epibacterium ulvae</name>
    <dbReference type="NCBI Taxonomy" id="1156985"/>
    <lineage>
        <taxon>Bacteria</taxon>
        <taxon>Pseudomonadati</taxon>
        <taxon>Pseudomonadota</taxon>
        <taxon>Alphaproteobacteria</taxon>
        <taxon>Rhodobacterales</taxon>
        <taxon>Roseobacteraceae</taxon>
        <taxon>Epibacterium</taxon>
    </lineage>
</organism>
<evidence type="ECO:0000313" key="1">
    <source>
        <dbReference type="EMBL" id="SCZ57572.1"/>
    </source>
</evidence>